<name>A0A1I0S099_9RHOB</name>
<dbReference type="RefSeq" id="WP_089997350.1">
    <property type="nucleotide sequence ID" value="NZ_FOIZ01000004.1"/>
</dbReference>
<dbReference type="EMBL" id="FOIZ01000004">
    <property type="protein sequence ID" value="SEW47607.1"/>
    <property type="molecule type" value="Genomic_DNA"/>
</dbReference>
<dbReference type="OrthoDB" id="8481769at2"/>
<accession>A0A1I0S099</accession>
<evidence type="ECO:0000313" key="1">
    <source>
        <dbReference type="EMBL" id="SEW47607.1"/>
    </source>
</evidence>
<evidence type="ECO:0000313" key="2">
    <source>
        <dbReference type="Proteomes" id="UP000199167"/>
    </source>
</evidence>
<reference evidence="1 2" key="1">
    <citation type="submission" date="2016-10" db="EMBL/GenBank/DDBJ databases">
        <authorList>
            <person name="de Groot N.N."/>
        </authorList>
    </citation>
    <scope>NUCLEOTIDE SEQUENCE [LARGE SCALE GENOMIC DNA]</scope>
    <source>
        <strain evidence="1 2">DSM 17925</strain>
    </source>
</reference>
<dbReference type="SUPFAM" id="SSF52540">
    <property type="entry name" value="P-loop containing nucleoside triphosphate hydrolases"/>
    <property type="match status" value="1"/>
</dbReference>
<dbReference type="STRING" id="364200.SAMN04488515_3636"/>
<dbReference type="Proteomes" id="UP000199167">
    <property type="component" value="Unassembled WGS sequence"/>
</dbReference>
<proteinExistence type="predicted"/>
<organism evidence="1 2">
    <name type="scientific">Cognatiyoonia koreensis</name>
    <dbReference type="NCBI Taxonomy" id="364200"/>
    <lineage>
        <taxon>Bacteria</taxon>
        <taxon>Pseudomonadati</taxon>
        <taxon>Pseudomonadota</taxon>
        <taxon>Alphaproteobacteria</taxon>
        <taxon>Rhodobacterales</taxon>
        <taxon>Paracoccaceae</taxon>
        <taxon>Cognatiyoonia</taxon>
    </lineage>
</organism>
<keyword evidence="2" id="KW-1185">Reference proteome</keyword>
<dbReference type="AlphaFoldDB" id="A0A1I0S099"/>
<gene>
    <name evidence="1" type="ORF">SAMN04488515_3636</name>
</gene>
<evidence type="ECO:0008006" key="3">
    <source>
        <dbReference type="Google" id="ProtNLM"/>
    </source>
</evidence>
<protein>
    <recommendedName>
        <fullName evidence="3">Sulfotransferase family protein</fullName>
    </recommendedName>
</protein>
<sequence length="279" mass="30503">MFPQIALHIGAHKTATTHLQRSMFAQADVLRTAGVRFYGPPHFRAGQSIAERFGDDGKAAIAEMAGPAHRVVLSEENFIGTLQSRKGKVAMPLYPLAADRISALASRIAPNGLDVFLSVRNPAHYLTSAFCQALMGGHRVALGDVMALNPLGRVDWAELTDRIAQADGVRSLTVWRYEDYTALFPEIARRMLGADITLPPIDKIVHRGLSADAVAEIQIRYALGKGRKAAVNARERFPIGPDHPPFDAFLPEDHARAAKQYAEQIARIDANTVVTLLRP</sequence>
<dbReference type="InterPro" id="IPR027417">
    <property type="entry name" value="P-loop_NTPase"/>
</dbReference>